<feature type="domain" description="Methyltransferase type 11" evidence="1">
    <location>
        <begin position="47"/>
        <end position="140"/>
    </location>
</feature>
<name>A0ABY2DWN4_9MICO</name>
<dbReference type="Gene3D" id="3.40.50.150">
    <property type="entry name" value="Vaccinia Virus protein VP39"/>
    <property type="match status" value="1"/>
</dbReference>
<reference evidence="2 3" key="1">
    <citation type="submission" date="2019-03" db="EMBL/GenBank/DDBJ databases">
        <title>Genomic features of bacteria from cold environments.</title>
        <authorList>
            <person name="Shen L."/>
        </authorList>
    </citation>
    <scope>NUCLEOTIDE SEQUENCE [LARGE SCALE GENOMIC DNA]</scope>
    <source>
        <strain evidence="3">T3246-1</strain>
    </source>
</reference>
<keyword evidence="2" id="KW-0489">Methyltransferase</keyword>
<dbReference type="EMBL" id="SMNA01000019">
    <property type="protein sequence ID" value="TDE88285.1"/>
    <property type="molecule type" value="Genomic_DNA"/>
</dbReference>
<dbReference type="Proteomes" id="UP000504882">
    <property type="component" value="Unassembled WGS sequence"/>
</dbReference>
<accession>A0ABY2DWN4</accession>
<sequence length="265" mass="27372">MASEPDSPPSAAELADGHEHALALISAPFVAALIDAARIPVGGSVIDLVCATGVATRAAAEAAGPMGRVAGVDTDAGLLDVAADHRAGLVIEWVQADPEALPFPSGTFDRVISQQGLQRIPDLRVAVEEACRVLRVDGGFAGTVWLPLDHNPFFAAEATAIAALAGRDALVGVEELPDRIALVAHELRAGGLVEITTSEVATTVEVPADEHFIAEHLATSFWARDLDQAGRARAARAVLADLAGYRTGSGTMTLPFASAVVHAFP</sequence>
<dbReference type="CDD" id="cd02440">
    <property type="entry name" value="AdoMet_MTases"/>
    <property type="match status" value="1"/>
</dbReference>
<dbReference type="RefSeq" id="WP_133110168.1">
    <property type="nucleotide sequence ID" value="NZ_SMNA01000019.1"/>
</dbReference>
<dbReference type="SUPFAM" id="SSF53335">
    <property type="entry name" value="S-adenosyl-L-methionine-dependent methyltransferases"/>
    <property type="match status" value="1"/>
</dbReference>
<dbReference type="Pfam" id="PF08241">
    <property type="entry name" value="Methyltransf_11"/>
    <property type="match status" value="1"/>
</dbReference>
<protein>
    <submittedName>
        <fullName evidence="2">Methyltransferase domain-containing protein</fullName>
    </submittedName>
</protein>
<evidence type="ECO:0000313" key="2">
    <source>
        <dbReference type="EMBL" id="TDE88285.1"/>
    </source>
</evidence>
<evidence type="ECO:0000313" key="3">
    <source>
        <dbReference type="Proteomes" id="UP000504882"/>
    </source>
</evidence>
<evidence type="ECO:0000259" key="1">
    <source>
        <dbReference type="Pfam" id="PF08241"/>
    </source>
</evidence>
<proteinExistence type="predicted"/>
<keyword evidence="3" id="KW-1185">Reference proteome</keyword>
<dbReference type="PANTHER" id="PTHR43591">
    <property type="entry name" value="METHYLTRANSFERASE"/>
    <property type="match status" value="1"/>
</dbReference>
<keyword evidence="2" id="KW-0808">Transferase</keyword>
<dbReference type="GO" id="GO:0008168">
    <property type="term" value="F:methyltransferase activity"/>
    <property type="evidence" value="ECO:0007669"/>
    <property type="project" value="UniProtKB-KW"/>
</dbReference>
<dbReference type="GO" id="GO:0032259">
    <property type="term" value="P:methylation"/>
    <property type="evidence" value="ECO:0007669"/>
    <property type="project" value="UniProtKB-KW"/>
</dbReference>
<dbReference type="PANTHER" id="PTHR43591:SF24">
    <property type="entry name" value="2-METHOXY-6-POLYPRENYL-1,4-BENZOQUINOL METHYLASE, MITOCHONDRIAL"/>
    <property type="match status" value="1"/>
</dbReference>
<comment type="caution">
    <text evidence="2">The sequence shown here is derived from an EMBL/GenBank/DDBJ whole genome shotgun (WGS) entry which is preliminary data.</text>
</comment>
<gene>
    <name evidence="2" type="ORF">EXU48_23665</name>
</gene>
<dbReference type="InterPro" id="IPR013216">
    <property type="entry name" value="Methyltransf_11"/>
</dbReference>
<organism evidence="2 3">
    <name type="scientific">Occultella glacieicola</name>
    <dbReference type="NCBI Taxonomy" id="2518684"/>
    <lineage>
        <taxon>Bacteria</taxon>
        <taxon>Bacillati</taxon>
        <taxon>Actinomycetota</taxon>
        <taxon>Actinomycetes</taxon>
        <taxon>Micrococcales</taxon>
        <taxon>Ruaniaceae</taxon>
        <taxon>Occultella</taxon>
    </lineage>
</organism>
<dbReference type="InterPro" id="IPR029063">
    <property type="entry name" value="SAM-dependent_MTases_sf"/>
</dbReference>